<feature type="transmembrane region" description="Helical" evidence="8">
    <location>
        <begin position="277"/>
        <end position="295"/>
    </location>
</feature>
<feature type="transmembrane region" description="Helical" evidence="8">
    <location>
        <begin position="354"/>
        <end position="371"/>
    </location>
</feature>
<dbReference type="AlphaFoldDB" id="A0A1G6UKZ7"/>
<organism evidence="10 11">
    <name type="scientific">Peptococcus niger</name>
    <dbReference type="NCBI Taxonomy" id="2741"/>
    <lineage>
        <taxon>Bacteria</taxon>
        <taxon>Bacillati</taxon>
        <taxon>Bacillota</taxon>
        <taxon>Clostridia</taxon>
        <taxon>Eubacteriales</taxon>
        <taxon>Peptococcaceae</taxon>
        <taxon>Peptococcus</taxon>
    </lineage>
</organism>
<feature type="transmembrane region" description="Helical" evidence="8">
    <location>
        <begin position="316"/>
        <end position="334"/>
    </location>
</feature>
<accession>A0A1G6UKZ7</accession>
<dbReference type="PIRSF" id="PIRSF002869">
    <property type="entry name" value="MviN"/>
    <property type="match status" value="1"/>
</dbReference>
<evidence type="ECO:0000256" key="9">
    <source>
        <dbReference type="PIRNR" id="PIRNR002869"/>
    </source>
</evidence>
<dbReference type="NCBIfam" id="TIGR01695">
    <property type="entry name" value="murJ_mviN"/>
    <property type="match status" value="1"/>
</dbReference>
<dbReference type="OrthoDB" id="9804143at2"/>
<reference evidence="10 11" key="1">
    <citation type="submission" date="2016-10" db="EMBL/GenBank/DDBJ databases">
        <authorList>
            <person name="de Groot N.N."/>
        </authorList>
    </citation>
    <scope>NUCLEOTIDE SEQUENCE [LARGE SCALE GENOMIC DNA]</scope>
    <source>
        <strain evidence="10 11">DSM 20475</strain>
    </source>
</reference>
<evidence type="ECO:0000256" key="6">
    <source>
        <dbReference type="ARBA" id="ARBA00022989"/>
    </source>
</evidence>
<dbReference type="GO" id="GO:0005886">
    <property type="term" value="C:plasma membrane"/>
    <property type="evidence" value="ECO:0007669"/>
    <property type="project" value="UniProtKB-SubCell"/>
</dbReference>
<keyword evidence="8 9" id="KW-0961">Cell wall biogenesis/degradation</keyword>
<dbReference type="HAMAP" id="MF_02078">
    <property type="entry name" value="MurJ_MviN"/>
    <property type="match status" value="1"/>
</dbReference>
<feature type="transmembrane region" description="Helical" evidence="8">
    <location>
        <begin position="53"/>
        <end position="78"/>
    </location>
</feature>
<evidence type="ECO:0000256" key="5">
    <source>
        <dbReference type="ARBA" id="ARBA00022984"/>
    </source>
</evidence>
<dbReference type="GO" id="GO:0071555">
    <property type="term" value="P:cell wall organization"/>
    <property type="evidence" value="ECO:0007669"/>
    <property type="project" value="UniProtKB-UniRule"/>
</dbReference>
<dbReference type="UniPathway" id="UPA00219"/>
<dbReference type="GO" id="GO:0009252">
    <property type="term" value="P:peptidoglycan biosynthetic process"/>
    <property type="evidence" value="ECO:0007669"/>
    <property type="project" value="UniProtKB-UniRule"/>
</dbReference>
<keyword evidence="3 8" id="KW-0812">Transmembrane</keyword>
<dbReference type="PRINTS" id="PR01806">
    <property type="entry name" value="VIRFACTRMVIN"/>
</dbReference>
<keyword evidence="4 8" id="KW-0133">Cell shape</keyword>
<keyword evidence="5 8" id="KW-0573">Peptidoglycan synthesis</keyword>
<feature type="transmembrane region" description="Helical" evidence="8">
    <location>
        <begin position="195"/>
        <end position="216"/>
    </location>
</feature>
<dbReference type="PANTHER" id="PTHR47019:SF1">
    <property type="entry name" value="LIPID II FLIPPASE MURJ"/>
    <property type="match status" value="1"/>
</dbReference>
<feature type="transmembrane region" description="Helical" evidence="8">
    <location>
        <begin position="418"/>
        <end position="436"/>
    </location>
</feature>
<dbReference type="EMBL" id="FNAF01000003">
    <property type="protein sequence ID" value="SDD42028.1"/>
    <property type="molecule type" value="Genomic_DNA"/>
</dbReference>
<evidence type="ECO:0000256" key="4">
    <source>
        <dbReference type="ARBA" id="ARBA00022960"/>
    </source>
</evidence>
<dbReference type="STRING" id="2741.SAMN04489866_10386"/>
<evidence type="ECO:0000313" key="10">
    <source>
        <dbReference type="EMBL" id="SDD42028.1"/>
    </source>
</evidence>
<evidence type="ECO:0000313" key="11">
    <source>
        <dbReference type="Proteomes" id="UP000198995"/>
    </source>
</evidence>
<name>A0A1G6UKZ7_PEPNI</name>
<feature type="transmembrane region" description="Helical" evidence="8">
    <location>
        <begin position="488"/>
        <end position="508"/>
    </location>
</feature>
<dbReference type="GO" id="GO:0015648">
    <property type="term" value="F:lipid-linked peptidoglycan transporter activity"/>
    <property type="evidence" value="ECO:0007669"/>
    <property type="project" value="UniProtKB-UniRule"/>
</dbReference>
<feature type="transmembrane region" description="Helical" evidence="8">
    <location>
        <begin position="236"/>
        <end position="257"/>
    </location>
</feature>
<protein>
    <recommendedName>
        <fullName evidence="8">Probable lipid II flippase MurJ</fullName>
    </recommendedName>
</protein>
<feature type="transmembrane region" description="Helical" evidence="8">
    <location>
        <begin position="90"/>
        <end position="115"/>
    </location>
</feature>
<dbReference type="InterPro" id="IPR004268">
    <property type="entry name" value="MurJ"/>
</dbReference>
<proteinExistence type="inferred from homology"/>
<comment type="pathway">
    <text evidence="8">Cell wall biogenesis; peptidoglycan biosynthesis.</text>
</comment>
<evidence type="ECO:0000256" key="1">
    <source>
        <dbReference type="ARBA" id="ARBA00004651"/>
    </source>
</evidence>
<evidence type="ECO:0000256" key="8">
    <source>
        <dbReference type="HAMAP-Rule" id="MF_02078"/>
    </source>
</evidence>
<dbReference type="Pfam" id="PF03023">
    <property type="entry name" value="MurJ"/>
    <property type="match status" value="1"/>
</dbReference>
<feature type="transmembrane region" description="Helical" evidence="8">
    <location>
        <begin position="391"/>
        <end position="412"/>
    </location>
</feature>
<dbReference type="CDD" id="cd13123">
    <property type="entry name" value="MATE_MurJ_like"/>
    <property type="match status" value="1"/>
</dbReference>
<keyword evidence="11" id="KW-1185">Reference proteome</keyword>
<sequence>MAFLKGGLKRRSLGQITGFLILMSAASRVLGYVREIVLTTVFGQGPMTDAYKAAFLIPDVLYLILIGGAFSTAFIPVLSGYFTKGQEKDAWEVASTILNFVLISVTVGIGLLYFAAPWFVVHYISPGYAPETQALTIYLTRIMLIQSFFMCLSGIAQGICHVHQQFTAPAVGPLLYNIAIIVIGLKLMARFGITAFAIGVVVGSFLNFAVHIPYLAKLGFRYYPVLHLRHPGVKEFFRLALPVILGLSVIYLNTFVTQYLGSWLAPGTVTLLNNANRLMQLPIGVFAIAIATAYFPRLAESVSAGEIQAFKKQLTAGINQIFFLLVPASVGLWAVSEPLIRALYLQGRFTEENVVVTAQALALYALGIVGYSQQQMLNRGFYAVRDTRSAVLMNVVVIGVNIALSFALVGPMNFRGLALAYSVAGLLAMVLLFFVLRYKIGPFGGRHIAASLAKVLVASAVMLVAVRLTLMGLDGMAVEMKSAQLVELLLAIGVGIATFTGMALILRIDEMEEAVGMFRRKLHL</sequence>
<comment type="subcellular location">
    <subcellularLocation>
        <location evidence="1 8">Cell membrane</location>
        <topology evidence="1 8">Multi-pass membrane protein</topology>
    </subcellularLocation>
</comment>
<dbReference type="PANTHER" id="PTHR47019">
    <property type="entry name" value="LIPID II FLIPPASE MURJ"/>
    <property type="match status" value="1"/>
</dbReference>
<feature type="transmembrane region" description="Helical" evidence="8">
    <location>
        <begin position="12"/>
        <end position="33"/>
    </location>
</feature>
<feature type="transmembrane region" description="Helical" evidence="8">
    <location>
        <begin position="135"/>
        <end position="156"/>
    </location>
</feature>
<feature type="transmembrane region" description="Helical" evidence="8">
    <location>
        <begin position="168"/>
        <end position="189"/>
    </location>
</feature>
<evidence type="ECO:0000256" key="3">
    <source>
        <dbReference type="ARBA" id="ARBA00022692"/>
    </source>
</evidence>
<keyword evidence="7 8" id="KW-0472">Membrane</keyword>
<keyword evidence="8 9" id="KW-0813">Transport</keyword>
<dbReference type="GO" id="GO:0008360">
    <property type="term" value="P:regulation of cell shape"/>
    <property type="evidence" value="ECO:0007669"/>
    <property type="project" value="UniProtKB-UniRule"/>
</dbReference>
<comment type="similarity">
    <text evidence="8 9">Belongs to the MurJ/MviN family.</text>
</comment>
<dbReference type="GO" id="GO:0034204">
    <property type="term" value="P:lipid translocation"/>
    <property type="evidence" value="ECO:0007669"/>
    <property type="project" value="TreeGrafter"/>
</dbReference>
<dbReference type="Proteomes" id="UP000198995">
    <property type="component" value="Unassembled WGS sequence"/>
</dbReference>
<evidence type="ECO:0000256" key="2">
    <source>
        <dbReference type="ARBA" id="ARBA00022475"/>
    </source>
</evidence>
<feature type="transmembrane region" description="Helical" evidence="8">
    <location>
        <begin position="448"/>
        <end position="468"/>
    </location>
</feature>
<dbReference type="InterPro" id="IPR051050">
    <property type="entry name" value="Lipid_II_flippase_MurJ/MviN"/>
</dbReference>
<dbReference type="RefSeq" id="WP_159427969.1">
    <property type="nucleotide sequence ID" value="NZ_FNAF01000003.1"/>
</dbReference>
<gene>
    <name evidence="8" type="primary">murJ</name>
    <name evidence="10" type="ORF">SAMN04489866_10386</name>
</gene>
<keyword evidence="6 8" id="KW-1133">Transmembrane helix</keyword>
<comment type="function">
    <text evidence="8 9">Involved in peptidoglycan biosynthesis. Transports lipid-linked peptidoglycan precursors from the inner to the outer leaflet of the cytoplasmic membrane.</text>
</comment>
<keyword evidence="2 8" id="KW-1003">Cell membrane</keyword>
<evidence type="ECO:0000256" key="7">
    <source>
        <dbReference type="ARBA" id="ARBA00023136"/>
    </source>
</evidence>